<feature type="transmembrane region" description="Helical" evidence="4">
    <location>
        <begin position="386"/>
        <end position="407"/>
    </location>
</feature>
<dbReference type="PANTHER" id="PTHR46093:SF3">
    <property type="entry name" value="ACYL-COA-BINDING DOMAIN-CONTAINING PROTEIN 4"/>
    <property type="match status" value="1"/>
</dbReference>
<evidence type="ECO:0000313" key="7">
    <source>
        <dbReference type="EMBL" id="OAD74985.1"/>
    </source>
</evidence>
<dbReference type="Pfam" id="PF24981">
    <property type="entry name" value="Beta-prop_ATRN-LZTR1"/>
    <property type="match status" value="1"/>
</dbReference>
<dbReference type="SUPFAM" id="SSF117281">
    <property type="entry name" value="Kelch motif"/>
    <property type="match status" value="1"/>
</dbReference>
<accession>A0A162XHV4</accession>
<dbReference type="PANTHER" id="PTHR46093">
    <property type="entry name" value="ACYL-COA-BINDING DOMAIN-CONTAINING PROTEIN 5"/>
    <property type="match status" value="1"/>
</dbReference>
<dbReference type="EMBL" id="KV440978">
    <property type="protein sequence ID" value="OAD74985.1"/>
    <property type="molecule type" value="Genomic_DNA"/>
</dbReference>
<dbReference type="Gene3D" id="2.120.10.80">
    <property type="entry name" value="Kelch-type beta propeller"/>
    <property type="match status" value="1"/>
</dbReference>
<evidence type="ECO:0000256" key="4">
    <source>
        <dbReference type="SAM" id="Phobius"/>
    </source>
</evidence>
<dbReference type="InterPro" id="IPR015915">
    <property type="entry name" value="Kelch-typ_b-propeller"/>
</dbReference>
<dbReference type="GeneID" id="28992100"/>
<feature type="transmembrane region" description="Helical" evidence="4">
    <location>
        <begin position="441"/>
        <end position="459"/>
    </location>
</feature>
<dbReference type="InterPro" id="IPR056737">
    <property type="entry name" value="Beta-prop_ATRN-MKLN-like"/>
</dbReference>
<protein>
    <recommendedName>
        <fullName evidence="6">Attractin/MKLN-like beta-propeller domain-containing protein</fullName>
    </recommendedName>
</protein>
<evidence type="ECO:0000256" key="5">
    <source>
        <dbReference type="SAM" id="SignalP"/>
    </source>
</evidence>
<evidence type="ECO:0000256" key="1">
    <source>
        <dbReference type="ARBA" id="ARBA00022441"/>
    </source>
</evidence>
<dbReference type="OrthoDB" id="2261647at2759"/>
<keyword evidence="8" id="KW-1185">Reference proteome</keyword>
<sequence length="880" mass="98685">MGPLTCFLLWVGVLSFAVVDAAYDIPSTLVGVIENRSGPGGFVLNNTLYNYGGGTYEKAYSNIFSAITLAEDGQLVYKDVYQSTPGILCARPYVTLLEDQQTIYSFTGRYPGYTRNKTLLVMRYSFQDQNPSWVPILPTNNETWPSARKSLSSVVAPNGKIYLYGGQDYDTEHRLNEFYSFDPATNHFTNLTTASLMYSESHSAVALPNGLLVYTTGYLTPTRSGSIGMPYNRVLVYDTNTDTWETKETSGLTFNERILASATLGPDKKTIFLFGGSNPTTVLDSEEDEATLYNDILMLDTSTWIWKKMETQGYPPTARNSAFMGFISDNILLVAFGQAITTYINDVNVLRLDNQELGQSTWLGSPADFLSNKLLKEKTGTTLSKGALAGIVIGSIAFVAFLAFCIWKSRKSFKYLAYYFRHKILWTPRSGEPIWAEGCRLVFRCVILALFLLFFGFTIQEVVSTDKSIMTIRMGSTTVQTPDIRFCYDGWDTDESTGKNLRPHIICSTDESYDCSAFVTPLNMTVHKPAFSDRLGDVACFLYSPPSWFGLSNSKGKGSNGTTLLFSFYGNPDTEGAIHTTFYPPGKDPNVVKYGVYTTDVVSLVGRTELESWIVSDLEDRYAANTHTIIPNTVSTLSYQIKDHQYITDDRWNSVGFLPIYGHTPEVETTFRSGYQSKLIQSRGNYHISNFKIFPDDFAIIKLQEKKVVTLLNAIGSMGGVISLAVAIQVWIFGFRPNSPWGIIHRWSVGPMKTSVKKGLISQFYSLYTPVPLVSHVNQRVSAVSPAIQNSIDEKITTAPYQIENVKELTQKQRLVQMEERMELMEQLLKSYYVDDEIFRELDRAINQNFVNSPATDLPLEESRRGSTGVRQRFLPKTNP</sequence>
<dbReference type="AlphaFoldDB" id="A0A162XHV4"/>
<evidence type="ECO:0000259" key="6">
    <source>
        <dbReference type="Pfam" id="PF24981"/>
    </source>
</evidence>
<keyword evidence="2" id="KW-0677">Repeat</keyword>
<evidence type="ECO:0000256" key="2">
    <source>
        <dbReference type="ARBA" id="ARBA00022737"/>
    </source>
</evidence>
<keyword evidence="5" id="KW-0732">Signal</keyword>
<feature type="signal peptide" evidence="5">
    <location>
        <begin position="1"/>
        <end position="21"/>
    </location>
</feature>
<keyword evidence="1" id="KW-0880">Kelch repeat</keyword>
<dbReference type="STRING" id="763407.A0A162XHV4"/>
<dbReference type="InParanoid" id="A0A162XHV4"/>
<keyword evidence="4" id="KW-1133">Transmembrane helix</keyword>
<gene>
    <name evidence="7" type="ORF">PHYBLDRAFT_144336</name>
</gene>
<organism evidence="7 8">
    <name type="scientific">Phycomyces blakesleeanus (strain ATCC 8743b / DSM 1359 / FGSC 10004 / NBRC 33097 / NRRL 1555)</name>
    <dbReference type="NCBI Taxonomy" id="763407"/>
    <lineage>
        <taxon>Eukaryota</taxon>
        <taxon>Fungi</taxon>
        <taxon>Fungi incertae sedis</taxon>
        <taxon>Mucoromycota</taxon>
        <taxon>Mucoromycotina</taxon>
        <taxon>Mucoromycetes</taxon>
        <taxon>Mucorales</taxon>
        <taxon>Phycomycetaceae</taxon>
        <taxon>Phycomyces</taxon>
    </lineage>
</organism>
<feature type="region of interest" description="Disordered" evidence="3">
    <location>
        <begin position="854"/>
        <end position="880"/>
    </location>
</feature>
<keyword evidence="4" id="KW-0472">Membrane</keyword>
<evidence type="ECO:0000313" key="8">
    <source>
        <dbReference type="Proteomes" id="UP000077315"/>
    </source>
</evidence>
<dbReference type="Proteomes" id="UP000077315">
    <property type="component" value="Unassembled WGS sequence"/>
</dbReference>
<proteinExistence type="predicted"/>
<feature type="domain" description="Attractin/MKLN-like beta-propeller" evidence="6">
    <location>
        <begin position="112"/>
        <end position="338"/>
    </location>
</feature>
<reference evidence="8" key="1">
    <citation type="submission" date="2015-06" db="EMBL/GenBank/DDBJ databases">
        <title>Expansion of signal transduction pathways in fungi by whole-genome duplication.</title>
        <authorList>
            <consortium name="DOE Joint Genome Institute"/>
            <person name="Corrochano L.M."/>
            <person name="Kuo A."/>
            <person name="Marcet-Houben M."/>
            <person name="Polaino S."/>
            <person name="Salamov A."/>
            <person name="Villalobos J.M."/>
            <person name="Alvarez M.I."/>
            <person name="Avalos J."/>
            <person name="Benito E.P."/>
            <person name="Benoit I."/>
            <person name="Burger G."/>
            <person name="Camino L.P."/>
            <person name="Canovas D."/>
            <person name="Cerda-Olmedo E."/>
            <person name="Cheng J.-F."/>
            <person name="Dominguez A."/>
            <person name="Elias M."/>
            <person name="Eslava A.P."/>
            <person name="Glaser F."/>
            <person name="Grimwood J."/>
            <person name="Gutierrez G."/>
            <person name="Heitman J."/>
            <person name="Henrissat B."/>
            <person name="Iturriaga E.A."/>
            <person name="Lang B.F."/>
            <person name="Lavin J.L."/>
            <person name="Lee S."/>
            <person name="Li W."/>
            <person name="Lindquist E."/>
            <person name="Lopez-Garcia S."/>
            <person name="Luque E.M."/>
            <person name="Marcos A.T."/>
            <person name="Martin J."/>
            <person name="McCluskey K."/>
            <person name="Medina H.R."/>
            <person name="Miralles-Duran A."/>
            <person name="Miyazaki A."/>
            <person name="Munoz-Torres E."/>
            <person name="Oguiza J.A."/>
            <person name="Ohm R."/>
            <person name="Olmedo M."/>
            <person name="Orejas M."/>
            <person name="Ortiz-Castellanos L."/>
            <person name="Pisabarro A.G."/>
            <person name="Rodriguez-Romero J."/>
            <person name="Ruiz-Herrera J."/>
            <person name="Ruiz-Vazquez R."/>
            <person name="Sanz C."/>
            <person name="Schackwitz W."/>
            <person name="Schmutz J."/>
            <person name="Shahriari M."/>
            <person name="Shelest E."/>
            <person name="Silva-Franco F."/>
            <person name="Soanes D."/>
            <person name="Syed K."/>
            <person name="Tagua V.G."/>
            <person name="Talbot N.J."/>
            <person name="Thon M."/>
            <person name="De vries R.P."/>
            <person name="Wiebenga A."/>
            <person name="Yadav J.S."/>
            <person name="Braun E.L."/>
            <person name="Baker S."/>
            <person name="Garre V."/>
            <person name="Horwitz B."/>
            <person name="Torres-Martinez S."/>
            <person name="Idnurm A."/>
            <person name="Herrera-Estrella A."/>
            <person name="Gabaldon T."/>
            <person name="Grigoriev I.V."/>
        </authorList>
    </citation>
    <scope>NUCLEOTIDE SEQUENCE [LARGE SCALE GENOMIC DNA]</scope>
    <source>
        <strain evidence="8">NRRL 1555(-)</strain>
    </source>
</reference>
<dbReference type="RefSeq" id="XP_018293025.1">
    <property type="nucleotide sequence ID" value="XM_018431194.1"/>
</dbReference>
<evidence type="ECO:0000256" key="3">
    <source>
        <dbReference type="SAM" id="MobiDB-lite"/>
    </source>
</evidence>
<feature type="chain" id="PRO_5007840797" description="Attractin/MKLN-like beta-propeller domain-containing protein" evidence="5">
    <location>
        <begin position="22"/>
        <end position="880"/>
    </location>
</feature>
<keyword evidence="4" id="KW-0812">Transmembrane</keyword>
<dbReference type="VEuPathDB" id="FungiDB:PHYBLDRAFT_144336"/>
<name>A0A162XHV4_PHYB8</name>